<evidence type="ECO:0000256" key="6">
    <source>
        <dbReference type="SAM" id="MobiDB-lite"/>
    </source>
</evidence>
<evidence type="ECO:0000313" key="8">
    <source>
        <dbReference type="EMBL" id="KAJ7781940.1"/>
    </source>
</evidence>
<sequence length="311" mass="33946">MSCGICLSRFNEPVCVPCGHVYCTDCLATHVAATSPDGFAAACPACREPFHTVRPELTCLPKPFHKFALPSLRRVYIDLDAPAPAATPRRPRQPDAARLAQSEARVAALEADKERLLRAGESHAAAARAHARGETLALRKAAELQRELGQARAEGAATAQRLAELREEFRLARVDCVHMEEKLEHTREYLSEFKAERDGAARELEGELASMKVKYTKLKKHCRALEAEAGRKPESDADCTLPLPMPMAQEKKRTADAAEGQGQGSTPKRLRVIRPLPRGPRQSLQMQTPVNFARLEDGAGALGSPFRSGGA</sequence>
<organism evidence="8 9">
    <name type="scientific">Mycena maculata</name>
    <dbReference type="NCBI Taxonomy" id="230809"/>
    <lineage>
        <taxon>Eukaryota</taxon>
        <taxon>Fungi</taxon>
        <taxon>Dikarya</taxon>
        <taxon>Basidiomycota</taxon>
        <taxon>Agaricomycotina</taxon>
        <taxon>Agaricomycetes</taxon>
        <taxon>Agaricomycetidae</taxon>
        <taxon>Agaricales</taxon>
        <taxon>Marasmiineae</taxon>
        <taxon>Mycenaceae</taxon>
        <taxon>Mycena</taxon>
    </lineage>
</organism>
<dbReference type="SMART" id="SM00184">
    <property type="entry name" value="RING"/>
    <property type="match status" value="1"/>
</dbReference>
<keyword evidence="1" id="KW-0479">Metal-binding</keyword>
<proteinExistence type="predicted"/>
<dbReference type="InterPro" id="IPR027370">
    <property type="entry name" value="Znf-RING_euk"/>
</dbReference>
<dbReference type="Pfam" id="PF13445">
    <property type="entry name" value="zf-RING_UBOX"/>
    <property type="match status" value="1"/>
</dbReference>
<dbReference type="EMBL" id="JARJLG010000004">
    <property type="protein sequence ID" value="KAJ7781940.1"/>
    <property type="molecule type" value="Genomic_DNA"/>
</dbReference>
<evidence type="ECO:0000256" key="2">
    <source>
        <dbReference type="ARBA" id="ARBA00022771"/>
    </source>
</evidence>
<dbReference type="PROSITE" id="PS00518">
    <property type="entry name" value="ZF_RING_1"/>
    <property type="match status" value="1"/>
</dbReference>
<comment type="caution">
    <text evidence="8">The sequence shown here is derived from an EMBL/GenBank/DDBJ whole genome shotgun (WGS) entry which is preliminary data.</text>
</comment>
<evidence type="ECO:0000259" key="7">
    <source>
        <dbReference type="PROSITE" id="PS50089"/>
    </source>
</evidence>
<reference evidence="8" key="1">
    <citation type="submission" date="2023-03" db="EMBL/GenBank/DDBJ databases">
        <title>Massive genome expansion in bonnet fungi (Mycena s.s.) driven by repeated elements and novel gene families across ecological guilds.</title>
        <authorList>
            <consortium name="Lawrence Berkeley National Laboratory"/>
            <person name="Harder C.B."/>
            <person name="Miyauchi S."/>
            <person name="Viragh M."/>
            <person name="Kuo A."/>
            <person name="Thoen E."/>
            <person name="Andreopoulos B."/>
            <person name="Lu D."/>
            <person name="Skrede I."/>
            <person name="Drula E."/>
            <person name="Henrissat B."/>
            <person name="Morin E."/>
            <person name="Kohler A."/>
            <person name="Barry K."/>
            <person name="LaButti K."/>
            <person name="Morin E."/>
            <person name="Salamov A."/>
            <person name="Lipzen A."/>
            <person name="Mereny Z."/>
            <person name="Hegedus B."/>
            <person name="Baldrian P."/>
            <person name="Stursova M."/>
            <person name="Weitz H."/>
            <person name="Taylor A."/>
            <person name="Grigoriev I.V."/>
            <person name="Nagy L.G."/>
            <person name="Martin F."/>
            <person name="Kauserud H."/>
        </authorList>
    </citation>
    <scope>NUCLEOTIDE SEQUENCE</scope>
    <source>
        <strain evidence="8">CBHHK188m</strain>
    </source>
</reference>
<accession>A0AAD7KB40</accession>
<name>A0AAD7KB40_9AGAR</name>
<dbReference type="InterPro" id="IPR013083">
    <property type="entry name" value="Znf_RING/FYVE/PHD"/>
</dbReference>
<gene>
    <name evidence="8" type="ORF">DFH07DRAFT_1017792</name>
</gene>
<dbReference type="InterPro" id="IPR017907">
    <property type="entry name" value="Znf_RING_CS"/>
</dbReference>
<dbReference type="SUPFAM" id="SSF57850">
    <property type="entry name" value="RING/U-box"/>
    <property type="match status" value="1"/>
</dbReference>
<dbReference type="Gene3D" id="3.30.40.10">
    <property type="entry name" value="Zinc/RING finger domain, C3HC4 (zinc finger)"/>
    <property type="match status" value="1"/>
</dbReference>
<keyword evidence="5" id="KW-0175">Coiled coil</keyword>
<dbReference type="Proteomes" id="UP001215280">
    <property type="component" value="Unassembled WGS sequence"/>
</dbReference>
<dbReference type="PROSITE" id="PS50089">
    <property type="entry name" value="ZF_RING_2"/>
    <property type="match status" value="1"/>
</dbReference>
<evidence type="ECO:0000313" key="9">
    <source>
        <dbReference type="Proteomes" id="UP001215280"/>
    </source>
</evidence>
<evidence type="ECO:0000256" key="5">
    <source>
        <dbReference type="SAM" id="Coils"/>
    </source>
</evidence>
<protein>
    <recommendedName>
        <fullName evidence="7">RING-type domain-containing protein</fullName>
    </recommendedName>
</protein>
<dbReference type="GO" id="GO:0008270">
    <property type="term" value="F:zinc ion binding"/>
    <property type="evidence" value="ECO:0007669"/>
    <property type="project" value="UniProtKB-KW"/>
</dbReference>
<evidence type="ECO:0000256" key="3">
    <source>
        <dbReference type="ARBA" id="ARBA00022833"/>
    </source>
</evidence>
<feature type="coiled-coil region" evidence="5">
    <location>
        <begin position="99"/>
        <end position="228"/>
    </location>
</feature>
<evidence type="ECO:0000256" key="1">
    <source>
        <dbReference type="ARBA" id="ARBA00022723"/>
    </source>
</evidence>
<feature type="region of interest" description="Disordered" evidence="6">
    <location>
        <begin position="250"/>
        <end position="288"/>
    </location>
</feature>
<feature type="domain" description="RING-type" evidence="7">
    <location>
        <begin position="3"/>
        <end position="47"/>
    </location>
</feature>
<keyword evidence="3" id="KW-0862">Zinc</keyword>
<evidence type="ECO:0000256" key="4">
    <source>
        <dbReference type="PROSITE-ProRule" id="PRU00175"/>
    </source>
</evidence>
<dbReference type="InterPro" id="IPR001841">
    <property type="entry name" value="Znf_RING"/>
</dbReference>
<keyword evidence="9" id="KW-1185">Reference proteome</keyword>
<keyword evidence="2 4" id="KW-0863">Zinc-finger</keyword>
<dbReference type="AlphaFoldDB" id="A0AAD7KB40"/>